<reference evidence="7" key="1">
    <citation type="submission" date="2021-03" db="EMBL/GenBank/DDBJ databases">
        <authorList>
            <person name="Li Z."/>
            <person name="Yang C."/>
        </authorList>
    </citation>
    <scope>NUCLEOTIDE SEQUENCE</scope>
    <source>
        <strain evidence="7">Dzin_1.0</strain>
        <tissue evidence="7">Leaf</tissue>
    </source>
</reference>
<dbReference type="EMBL" id="JAGGNH010000003">
    <property type="protein sequence ID" value="KAJ0976700.1"/>
    <property type="molecule type" value="Genomic_DNA"/>
</dbReference>
<evidence type="ECO:0000256" key="1">
    <source>
        <dbReference type="ARBA" id="ARBA00023015"/>
    </source>
</evidence>
<protein>
    <recommendedName>
        <fullName evidence="6">NAC domain-containing protein</fullName>
    </recommendedName>
</protein>
<dbReference type="PANTHER" id="PTHR31744">
    <property type="entry name" value="PROTEIN CUP-SHAPED COTYLEDON 2-RELATED"/>
    <property type="match status" value="1"/>
</dbReference>
<dbReference type="GO" id="GO:0003677">
    <property type="term" value="F:DNA binding"/>
    <property type="evidence" value="ECO:0007669"/>
    <property type="project" value="UniProtKB-KW"/>
</dbReference>
<keyword evidence="8" id="KW-1185">Reference proteome</keyword>
<dbReference type="GO" id="GO:0006355">
    <property type="term" value="P:regulation of DNA-templated transcription"/>
    <property type="evidence" value="ECO:0007669"/>
    <property type="project" value="InterPro"/>
</dbReference>
<keyword evidence="4" id="KW-0539">Nucleus</keyword>
<sequence length="226" mass="25745">MEIPVGFRFSPTEEELVCFYLRNILNNKRLEDIQRVIPIVDVYSFDPWQLPEKSGEPCIRDSEQWFFFCPRQERETRGGRPTRTTQAGFWKATGSPSLVYASDRVIAVKKTMVFYTGRAPLGSKTKWKMNEYKALDLDTSATTSKVRNEFSVCRMYIKSGCLRSFDRRPTGPGIVIRRMTTEALSSSTTMNSPMMAEGSSSHNSSSPAEVSTDDMQILGDIDLDWF</sequence>
<dbReference type="Pfam" id="PF02365">
    <property type="entry name" value="NAM"/>
    <property type="match status" value="1"/>
</dbReference>
<evidence type="ECO:0000313" key="8">
    <source>
        <dbReference type="Proteomes" id="UP001085076"/>
    </source>
</evidence>
<name>A0A9D5CNN7_9LILI</name>
<feature type="region of interest" description="Disordered" evidence="5">
    <location>
        <begin position="186"/>
        <end position="213"/>
    </location>
</feature>
<dbReference type="PROSITE" id="PS51005">
    <property type="entry name" value="NAC"/>
    <property type="match status" value="1"/>
</dbReference>
<dbReference type="OrthoDB" id="622307at2759"/>
<evidence type="ECO:0000256" key="4">
    <source>
        <dbReference type="ARBA" id="ARBA00023242"/>
    </source>
</evidence>
<evidence type="ECO:0000259" key="6">
    <source>
        <dbReference type="PROSITE" id="PS51005"/>
    </source>
</evidence>
<comment type="caution">
    <text evidence="7">The sequence shown here is derived from an EMBL/GenBank/DDBJ whole genome shotgun (WGS) entry which is preliminary data.</text>
</comment>
<proteinExistence type="predicted"/>
<reference evidence="7" key="2">
    <citation type="journal article" date="2022" name="Hortic Res">
        <title>The genome of Dioscorea zingiberensis sheds light on the biosynthesis, origin and evolution of the medicinally important diosgenin saponins.</title>
        <authorList>
            <person name="Li Y."/>
            <person name="Tan C."/>
            <person name="Li Z."/>
            <person name="Guo J."/>
            <person name="Li S."/>
            <person name="Chen X."/>
            <person name="Wang C."/>
            <person name="Dai X."/>
            <person name="Yang H."/>
            <person name="Song W."/>
            <person name="Hou L."/>
            <person name="Xu J."/>
            <person name="Tong Z."/>
            <person name="Xu A."/>
            <person name="Yuan X."/>
            <person name="Wang W."/>
            <person name="Yang Q."/>
            <person name="Chen L."/>
            <person name="Sun Z."/>
            <person name="Wang K."/>
            <person name="Pan B."/>
            <person name="Chen J."/>
            <person name="Bao Y."/>
            <person name="Liu F."/>
            <person name="Qi X."/>
            <person name="Gang D.R."/>
            <person name="Wen J."/>
            <person name="Li J."/>
        </authorList>
    </citation>
    <scope>NUCLEOTIDE SEQUENCE</scope>
    <source>
        <strain evidence="7">Dzin_1.0</strain>
    </source>
</reference>
<evidence type="ECO:0000256" key="2">
    <source>
        <dbReference type="ARBA" id="ARBA00023125"/>
    </source>
</evidence>
<dbReference type="PANTHER" id="PTHR31744:SF220">
    <property type="entry name" value="LOW QUALITY PROTEIN: NAC DOMAIN-CONTAINING PROTEIN 90-LIKE"/>
    <property type="match status" value="1"/>
</dbReference>
<feature type="domain" description="NAC" evidence="6">
    <location>
        <begin position="3"/>
        <end position="158"/>
    </location>
</feature>
<dbReference type="Proteomes" id="UP001085076">
    <property type="component" value="Miscellaneous, Linkage group lg03"/>
</dbReference>
<evidence type="ECO:0000256" key="3">
    <source>
        <dbReference type="ARBA" id="ARBA00023163"/>
    </source>
</evidence>
<keyword evidence="2" id="KW-0238">DNA-binding</keyword>
<keyword evidence="3" id="KW-0804">Transcription</keyword>
<gene>
    <name evidence="7" type="ORF">J5N97_012174</name>
</gene>
<evidence type="ECO:0000313" key="7">
    <source>
        <dbReference type="EMBL" id="KAJ0976700.1"/>
    </source>
</evidence>
<evidence type="ECO:0000256" key="5">
    <source>
        <dbReference type="SAM" id="MobiDB-lite"/>
    </source>
</evidence>
<dbReference type="InterPro" id="IPR003441">
    <property type="entry name" value="NAC-dom"/>
</dbReference>
<dbReference type="Gene3D" id="2.170.150.80">
    <property type="entry name" value="NAC domain"/>
    <property type="match status" value="1"/>
</dbReference>
<dbReference type="InterPro" id="IPR036093">
    <property type="entry name" value="NAC_dom_sf"/>
</dbReference>
<organism evidence="7 8">
    <name type="scientific">Dioscorea zingiberensis</name>
    <dbReference type="NCBI Taxonomy" id="325984"/>
    <lineage>
        <taxon>Eukaryota</taxon>
        <taxon>Viridiplantae</taxon>
        <taxon>Streptophyta</taxon>
        <taxon>Embryophyta</taxon>
        <taxon>Tracheophyta</taxon>
        <taxon>Spermatophyta</taxon>
        <taxon>Magnoliopsida</taxon>
        <taxon>Liliopsida</taxon>
        <taxon>Dioscoreales</taxon>
        <taxon>Dioscoreaceae</taxon>
        <taxon>Dioscorea</taxon>
    </lineage>
</organism>
<accession>A0A9D5CNN7</accession>
<dbReference type="AlphaFoldDB" id="A0A9D5CNN7"/>
<keyword evidence="1" id="KW-0805">Transcription regulation</keyword>
<feature type="compositionally biased region" description="Polar residues" evidence="5">
    <location>
        <begin position="186"/>
        <end position="209"/>
    </location>
</feature>
<dbReference type="SUPFAM" id="SSF101941">
    <property type="entry name" value="NAC domain"/>
    <property type="match status" value="1"/>
</dbReference>